<evidence type="ECO:0000256" key="6">
    <source>
        <dbReference type="ARBA" id="ARBA00022556"/>
    </source>
</evidence>
<keyword evidence="11 13" id="KW-0443">Lipid metabolism</keyword>
<accession>A0A154BR30</accession>
<dbReference type="GO" id="GO:0005524">
    <property type="term" value="F:ATP binding"/>
    <property type="evidence" value="ECO:0007669"/>
    <property type="project" value="UniProtKB-UniRule"/>
</dbReference>
<keyword evidence="5 13" id="KW-0444">Lipid biosynthesis</keyword>
<dbReference type="OrthoDB" id="9789797at2"/>
<evidence type="ECO:0000256" key="7">
    <source>
        <dbReference type="ARBA" id="ARBA00022679"/>
    </source>
</evidence>
<dbReference type="SUPFAM" id="SSF52540">
    <property type="entry name" value="P-loop containing nucleoside triphosphate hydrolases"/>
    <property type="match status" value="1"/>
</dbReference>
<comment type="function">
    <text evidence="1 13">Transfers the gamma-phosphate of ATP to the 4'-position of a tetraacyldisaccharide 1-phosphate intermediate (termed DS-1-P) to form tetraacyldisaccharide 1,4'-bis-phosphate (lipid IVA).</text>
</comment>
<dbReference type="UniPathway" id="UPA00359">
    <property type="reaction ID" value="UER00482"/>
</dbReference>
<feature type="binding site" evidence="13">
    <location>
        <begin position="70"/>
        <end position="77"/>
    </location>
    <ligand>
        <name>ATP</name>
        <dbReference type="ChEBI" id="CHEBI:30616"/>
    </ligand>
</feature>
<feature type="transmembrane region" description="Helical" evidence="14">
    <location>
        <begin position="22"/>
        <end position="48"/>
    </location>
</feature>
<evidence type="ECO:0000256" key="14">
    <source>
        <dbReference type="SAM" id="Phobius"/>
    </source>
</evidence>
<keyword evidence="7 13" id="KW-0808">Transferase</keyword>
<comment type="similarity">
    <text evidence="13">Belongs to the LpxK family.</text>
</comment>
<dbReference type="GO" id="GO:0009029">
    <property type="term" value="F:lipid-A 4'-kinase activity"/>
    <property type="evidence" value="ECO:0007669"/>
    <property type="project" value="UniProtKB-UniRule"/>
</dbReference>
<keyword evidence="9 13" id="KW-0418">Kinase</keyword>
<dbReference type="PANTHER" id="PTHR42724">
    <property type="entry name" value="TETRAACYLDISACCHARIDE 4'-KINASE"/>
    <property type="match status" value="1"/>
</dbReference>
<dbReference type="HAMAP" id="MF_00409">
    <property type="entry name" value="LpxK"/>
    <property type="match status" value="1"/>
</dbReference>
<keyword evidence="10 13" id="KW-0067">ATP-binding</keyword>
<evidence type="ECO:0000256" key="13">
    <source>
        <dbReference type="HAMAP-Rule" id="MF_00409"/>
    </source>
</evidence>
<evidence type="ECO:0000256" key="3">
    <source>
        <dbReference type="ARBA" id="ARBA00012071"/>
    </source>
</evidence>
<gene>
    <name evidence="13" type="primary">lpxK</name>
    <name evidence="15" type="ORF">AXX12_08075</name>
</gene>
<dbReference type="PANTHER" id="PTHR42724:SF1">
    <property type="entry name" value="TETRAACYLDISACCHARIDE 4'-KINASE, MITOCHONDRIAL-RELATED"/>
    <property type="match status" value="1"/>
</dbReference>
<comment type="catalytic activity">
    <reaction evidence="13">
        <text>a lipid A disaccharide + ATP = a lipid IVA + ADP + H(+)</text>
        <dbReference type="Rhea" id="RHEA:67840"/>
        <dbReference type="ChEBI" id="CHEBI:15378"/>
        <dbReference type="ChEBI" id="CHEBI:30616"/>
        <dbReference type="ChEBI" id="CHEBI:176343"/>
        <dbReference type="ChEBI" id="CHEBI:176425"/>
        <dbReference type="ChEBI" id="CHEBI:456216"/>
        <dbReference type="EC" id="2.7.1.130"/>
    </reaction>
</comment>
<comment type="pathway">
    <text evidence="2 13">Glycolipid biosynthesis; lipid IV(A) biosynthesis; lipid IV(A) from (3R)-3-hydroxytetradecanoyl-[acyl-carrier-protein] and UDP-N-acetyl-alpha-D-glucosamine: step 6/6.</text>
</comment>
<keyword evidence="16" id="KW-1185">Reference proteome</keyword>
<evidence type="ECO:0000256" key="11">
    <source>
        <dbReference type="ARBA" id="ARBA00023098"/>
    </source>
</evidence>
<dbReference type="GO" id="GO:0009244">
    <property type="term" value="P:lipopolysaccharide core region biosynthetic process"/>
    <property type="evidence" value="ECO:0007669"/>
    <property type="project" value="TreeGrafter"/>
</dbReference>
<keyword evidence="14" id="KW-0472">Membrane</keyword>
<evidence type="ECO:0000256" key="8">
    <source>
        <dbReference type="ARBA" id="ARBA00022741"/>
    </source>
</evidence>
<keyword evidence="8 13" id="KW-0547">Nucleotide-binding</keyword>
<dbReference type="EC" id="2.7.1.130" evidence="3 13"/>
<keyword evidence="14" id="KW-0812">Transmembrane</keyword>
<dbReference type="InterPro" id="IPR027417">
    <property type="entry name" value="P-loop_NTPase"/>
</dbReference>
<sequence>MNLREAITAYLYRLVHDEERGVVATLLLALLRVLSQIYGWAISLRLFLYKKAIFSQHRLPCRVISIGNITVGGTGKTPTAQKLAATIRDQGFKVAILNRGYRSDWKGEVGVVSDGKHIYMTAGEAGDEAYQLAKNLPGIPVLIGKNRILSGQYASEVFKVDVVILDDGYQHWQLARDIDIVLIDALNIFGNNYLLPRGTLREPLQNLDRADAVLLTKVDQSSDAALTTIRSTLARYNDKAIVLESVHSPQGFSEVECWYKDASTAILPPDTLKEVKVLAFSGIGNPSSFEQTLSDLATDMIAAVRYPDHYDYAMSEMQRLMQQAVDVGAQALVTTEKDAVKIPAEFIHSHRPLPVYVLTIEVELTDSAGEFIDYIRQAITDGSIRKQEG</sequence>
<dbReference type="Pfam" id="PF02606">
    <property type="entry name" value="LpxK"/>
    <property type="match status" value="1"/>
</dbReference>
<evidence type="ECO:0000256" key="12">
    <source>
        <dbReference type="ARBA" id="ARBA00029757"/>
    </source>
</evidence>
<evidence type="ECO:0000256" key="10">
    <source>
        <dbReference type="ARBA" id="ARBA00022840"/>
    </source>
</evidence>
<evidence type="ECO:0000313" key="15">
    <source>
        <dbReference type="EMBL" id="KYZ76381.1"/>
    </source>
</evidence>
<dbReference type="GO" id="GO:0005886">
    <property type="term" value="C:plasma membrane"/>
    <property type="evidence" value="ECO:0007669"/>
    <property type="project" value="TreeGrafter"/>
</dbReference>
<dbReference type="STRING" id="1794912.AXX12_08075"/>
<reference evidence="15 16" key="1">
    <citation type="submission" date="2016-02" db="EMBL/GenBank/DDBJ databases">
        <title>Anaerosporomusa subterraneum gen. nov., sp. nov., a spore-forming obligate anaerobe isolated from saprolite.</title>
        <authorList>
            <person name="Choi J.K."/>
            <person name="Shah M."/>
            <person name="Yee N."/>
        </authorList>
    </citation>
    <scope>NUCLEOTIDE SEQUENCE [LARGE SCALE GENOMIC DNA]</scope>
    <source>
        <strain evidence="15 16">RU4</strain>
    </source>
</reference>
<keyword evidence="6 13" id="KW-0441">Lipid A biosynthesis</keyword>
<dbReference type="NCBIfam" id="TIGR00682">
    <property type="entry name" value="lpxK"/>
    <property type="match status" value="1"/>
</dbReference>
<dbReference type="Proteomes" id="UP000076268">
    <property type="component" value="Unassembled WGS sequence"/>
</dbReference>
<dbReference type="EMBL" id="LSGP01000017">
    <property type="protein sequence ID" value="KYZ76381.1"/>
    <property type="molecule type" value="Genomic_DNA"/>
</dbReference>
<proteinExistence type="inferred from homology"/>
<evidence type="ECO:0000313" key="16">
    <source>
        <dbReference type="Proteomes" id="UP000076268"/>
    </source>
</evidence>
<evidence type="ECO:0000256" key="4">
    <source>
        <dbReference type="ARBA" id="ARBA00016436"/>
    </source>
</evidence>
<name>A0A154BR30_ANASB</name>
<evidence type="ECO:0000256" key="9">
    <source>
        <dbReference type="ARBA" id="ARBA00022777"/>
    </source>
</evidence>
<evidence type="ECO:0000256" key="5">
    <source>
        <dbReference type="ARBA" id="ARBA00022516"/>
    </source>
</evidence>
<dbReference type="InterPro" id="IPR003758">
    <property type="entry name" value="LpxK"/>
</dbReference>
<keyword evidence="14" id="KW-1133">Transmembrane helix</keyword>
<evidence type="ECO:0000256" key="1">
    <source>
        <dbReference type="ARBA" id="ARBA00002274"/>
    </source>
</evidence>
<organism evidence="15 16">
    <name type="scientific">Anaerosporomusa subterranea</name>
    <dbReference type="NCBI Taxonomy" id="1794912"/>
    <lineage>
        <taxon>Bacteria</taxon>
        <taxon>Bacillati</taxon>
        <taxon>Bacillota</taxon>
        <taxon>Negativicutes</taxon>
        <taxon>Acetonemataceae</taxon>
        <taxon>Anaerosporomusa</taxon>
    </lineage>
</organism>
<dbReference type="RefSeq" id="WP_066241749.1">
    <property type="nucleotide sequence ID" value="NZ_LSGP01000017.1"/>
</dbReference>
<dbReference type="GO" id="GO:0009245">
    <property type="term" value="P:lipid A biosynthetic process"/>
    <property type="evidence" value="ECO:0007669"/>
    <property type="project" value="UniProtKB-UniRule"/>
</dbReference>
<comment type="caution">
    <text evidence="15">The sequence shown here is derived from an EMBL/GenBank/DDBJ whole genome shotgun (WGS) entry which is preliminary data.</text>
</comment>
<dbReference type="AlphaFoldDB" id="A0A154BR30"/>
<protein>
    <recommendedName>
        <fullName evidence="4 13">Tetraacyldisaccharide 4'-kinase</fullName>
        <ecNumber evidence="3 13">2.7.1.130</ecNumber>
    </recommendedName>
    <alternativeName>
        <fullName evidence="12 13">Lipid A 4'-kinase</fullName>
    </alternativeName>
</protein>
<evidence type="ECO:0000256" key="2">
    <source>
        <dbReference type="ARBA" id="ARBA00004870"/>
    </source>
</evidence>